<dbReference type="InterPro" id="IPR051083">
    <property type="entry name" value="GrpII_Intron_Splice-Mob/Def"/>
</dbReference>
<dbReference type="SUPFAM" id="SSF56672">
    <property type="entry name" value="DNA/RNA polymerases"/>
    <property type="match status" value="1"/>
</dbReference>
<organism evidence="3 4">
    <name type="scientific">Gimesia fumaroli</name>
    <dbReference type="NCBI Taxonomy" id="2527976"/>
    <lineage>
        <taxon>Bacteria</taxon>
        <taxon>Pseudomonadati</taxon>
        <taxon>Planctomycetota</taxon>
        <taxon>Planctomycetia</taxon>
        <taxon>Planctomycetales</taxon>
        <taxon>Planctomycetaceae</taxon>
        <taxon>Gimesia</taxon>
    </lineage>
</organism>
<feature type="domain" description="Reverse transcriptase" evidence="2">
    <location>
        <begin position="106"/>
        <end position="334"/>
    </location>
</feature>
<dbReference type="Gene3D" id="3.30.70.270">
    <property type="match status" value="1"/>
</dbReference>
<dbReference type="Pfam" id="PF00078">
    <property type="entry name" value="RVT_1"/>
    <property type="match status" value="1"/>
</dbReference>
<dbReference type="Pfam" id="PF08388">
    <property type="entry name" value="GIIM"/>
    <property type="match status" value="1"/>
</dbReference>
<protein>
    <submittedName>
        <fullName evidence="3">Group II intron-encoded protein LtrA</fullName>
    </submittedName>
</protein>
<dbReference type="InterPro" id="IPR030931">
    <property type="entry name" value="Group_II_RT_mat"/>
</dbReference>
<dbReference type="PANTHER" id="PTHR34047">
    <property type="entry name" value="NUCLEAR INTRON MATURASE 1, MITOCHONDRIAL-RELATED"/>
    <property type="match status" value="1"/>
</dbReference>
<dbReference type="CDD" id="cd01651">
    <property type="entry name" value="RT_G2_intron"/>
    <property type="match status" value="1"/>
</dbReference>
<dbReference type="PROSITE" id="PS50878">
    <property type="entry name" value="RT_POL"/>
    <property type="match status" value="1"/>
</dbReference>
<gene>
    <name evidence="3" type="primary">ltrA_5</name>
    <name evidence="3" type="ORF">Enr17x_23590</name>
</gene>
<dbReference type="AlphaFoldDB" id="A0A518IB35"/>
<dbReference type="InterPro" id="IPR000477">
    <property type="entry name" value="RT_dom"/>
</dbReference>
<keyword evidence="4" id="KW-1185">Reference proteome</keyword>
<reference evidence="3 4" key="1">
    <citation type="submission" date="2019-03" db="EMBL/GenBank/DDBJ databases">
        <title>Deep-cultivation of Planctomycetes and their phenomic and genomic characterization uncovers novel biology.</title>
        <authorList>
            <person name="Wiegand S."/>
            <person name="Jogler M."/>
            <person name="Boedeker C."/>
            <person name="Pinto D."/>
            <person name="Vollmers J."/>
            <person name="Rivas-Marin E."/>
            <person name="Kohn T."/>
            <person name="Peeters S.H."/>
            <person name="Heuer A."/>
            <person name="Rast P."/>
            <person name="Oberbeckmann S."/>
            <person name="Bunk B."/>
            <person name="Jeske O."/>
            <person name="Meyerdierks A."/>
            <person name="Storesund J.E."/>
            <person name="Kallscheuer N."/>
            <person name="Luecker S."/>
            <person name="Lage O.M."/>
            <person name="Pohl T."/>
            <person name="Merkel B.J."/>
            <person name="Hornburger P."/>
            <person name="Mueller R.-W."/>
            <person name="Bruemmer F."/>
            <person name="Labrenz M."/>
            <person name="Spormann A.M."/>
            <person name="Op den Camp H."/>
            <person name="Overmann J."/>
            <person name="Amann R."/>
            <person name="Jetten M.S.M."/>
            <person name="Mascher T."/>
            <person name="Medema M.H."/>
            <person name="Devos D.P."/>
            <person name="Kaster A.-K."/>
            <person name="Ovreas L."/>
            <person name="Rohde M."/>
            <person name="Galperin M.Y."/>
            <person name="Jogler C."/>
        </authorList>
    </citation>
    <scope>NUCLEOTIDE SEQUENCE [LARGE SCALE GENOMIC DNA]</scope>
    <source>
        <strain evidence="3 4">Enr17</strain>
    </source>
</reference>
<dbReference type="KEGG" id="gfm:Enr17x_23590"/>
<name>A0A518IB35_9PLAN</name>
<evidence type="ECO:0000256" key="1">
    <source>
        <dbReference type="ARBA" id="ARBA00034120"/>
    </source>
</evidence>
<sequence length="450" mass="52139">MQEGRCGMNRNREQKPTRVPFAAKQVGEASSRWDWVEPCVWTDRMLTALETGVKGGQWFSLIDKVDRDRNLYQAFRRVAANGGAAGVDHVSCERFAERLIPNLRKLSQQLREGNYQPQAIRRQWIPKPGSRELRPLGIHTARDRVVQTALRQVLEPIFERDFAEQSYGFRPGRGCKDALQRVDTLLESGYTYVVDADLKSYFDTIPHDKLMNRVREKISDGQVLTLIEMFLRQQILDDLAEWTPDRGSPQGAVISPLLSNIYLDPLDHLMAGAGIEMVRYADDFVILCRTREDAERALEMVRQWTAEAGLTLHPDKTHIVDMAEGSFDFLGYTFQGRYRFPRKKSLQKFKDSIRQKTRRTNGHSLQCIIAQLNPTLRGWFNYFQHCQPSTYTILDQWVRMRLRSILRKRRKGKGRGRGHDHLRWPNAYFAEQGLFSLKQSHVLASQSSQR</sequence>
<dbReference type="InterPro" id="IPR043128">
    <property type="entry name" value="Rev_trsase/Diguanyl_cyclase"/>
</dbReference>
<dbReference type="InterPro" id="IPR043502">
    <property type="entry name" value="DNA/RNA_pol_sf"/>
</dbReference>
<comment type="similarity">
    <text evidence="1">Belongs to the bacterial reverse transcriptase family.</text>
</comment>
<dbReference type="NCBIfam" id="TIGR04416">
    <property type="entry name" value="group_II_RT_mat"/>
    <property type="match status" value="1"/>
</dbReference>
<dbReference type="Proteomes" id="UP000318313">
    <property type="component" value="Chromosome"/>
</dbReference>
<dbReference type="PANTHER" id="PTHR34047:SF8">
    <property type="entry name" value="PROTEIN YKFC"/>
    <property type="match status" value="1"/>
</dbReference>
<evidence type="ECO:0000313" key="4">
    <source>
        <dbReference type="Proteomes" id="UP000318313"/>
    </source>
</evidence>
<dbReference type="EMBL" id="CP037452">
    <property type="protein sequence ID" value="QDV50321.1"/>
    <property type="molecule type" value="Genomic_DNA"/>
</dbReference>
<proteinExistence type="inferred from homology"/>
<evidence type="ECO:0000259" key="2">
    <source>
        <dbReference type="PROSITE" id="PS50878"/>
    </source>
</evidence>
<accession>A0A518IB35</accession>
<evidence type="ECO:0000313" key="3">
    <source>
        <dbReference type="EMBL" id="QDV50321.1"/>
    </source>
</evidence>
<dbReference type="InterPro" id="IPR013597">
    <property type="entry name" value="Mat_intron_G2"/>
</dbReference>